<dbReference type="Gene3D" id="2.130.10.10">
    <property type="entry name" value="YVTN repeat-like/Quinoprotein amine dehydrogenase"/>
    <property type="match status" value="1"/>
</dbReference>
<dbReference type="SUPFAM" id="SSF50978">
    <property type="entry name" value="WD40 repeat-like"/>
    <property type="match status" value="1"/>
</dbReference>
<feature type="compositionally biased region" description="Basic and acidic residues" evidence="2">
    <location>
        <begin position="653"/>
        <end position="664"/>
    </location>
</feature>
<feature type="region of interest" description="Disordered" evidence="2">
    <location>
        <begin position="791"/>
        <end position="875"/>
    </location>
</feature>
<dbReference type="EMBL" id="JAVRRJ010000017">
    <property type="protein sequence ID" value="KAK5080275.1"/>
    <property type="molecule type" value="Genomic_DNA"/>
</dbReference>
<feature type="region of interest" description="Disordered" evidence="2">
    <location>
        <begin position="374"/>
        <end position="397"/>
    </location>
</feature>
<dbReference type="AlphaFoldDB" id="A0AAN7SEL5"/>
<evidence type="ECO:0000313" key="4">
    <source>
        <dbReference type="EMBL" id="KAK5080275.1"/>
    </source>
</evidence>
<keyword evidence="5" id="KW-1185">Reference proteome</keyword>
<dbReference type="PANTHER" id="PTHR43991">
    <property type="entry name" value="WD REPEAT PROTEIN (AFU_ORTHOLOGUE AFUA_8G05640)-RELATED"/>
    <property type="match status" value="1"/>
</dbReference>
<organism evidence="4 5">
    <name type="scientific">Lithohypha guttulata</name>
    <dbReference type="NCBI Taxonomy" id="1690604"/>
    <lineage>
        <taxon>Eukaryota</taxon>
        <taxon>Fungi</taxon>
        <taxon>Dikarya</taxon>
        <taxon>Ascomycota</taxon>
        <taxon>Pezizomycotina</taxon>
        <taxon>Eurotiomycetes</taxon>
        <taxon>Chaetothyriomycetidae</taxon>
        <taxon>Chaetothyriales</taxon>
        <taxon>Trichomeriaceae</taxon>
        <taxon>Lithohypha</taxon>
    </lineage>
</organism>
<proteinExistence type="predicted"/>
<name>A0AAN7SEL5_9EURO</name>
<feature type="compositionally biased region" description="Polar residues" evidence="2">
    <location>
        <begin position="837"/>
        <end position="852"/>
    </location>
</feature>
<evidence type="ECO:0000259" key="3">
    <source>
        <dbReference type="Pfam" id="PF10313"/>
    </source>
</evidence>
<dbReference type="InterPro" id="IPR015943">
    <property type="entry name" value="WD40/YVTN_repeat-like_dom_sf"/>
</dbReference>
<comment type="caution">
    <text evidence="4">The sequence shown here is derived from an EMBL/GenBank/DDBJ whole genome shotgun (WGS) entry which is preliminary data.</text>
</comment>
<feature type="compositionally biased region" description="Polar residues" evidence="2">
    <location>
        <begin position="791"/>
        <end position="806"/>
    </location>
</feature>
<evidence type="ECO:0000313" key="5">
    <source>
        <dbReference type="Proteomes" id="UP001309876"/>
    </source>
</evidence>
<accession>A0AAN7SEL5</accession>
<dbReference type="Pfam" id="PF10313">
    <property type="entry name" value="DUF2415"/>
    <property type="match status" value="1"/>
</dbReference>
<sequence length="994" mass="110380">MTVDPLCLQLTTSLVHHHRYYPVDIDVSHPQLRNFISTVYQDKIFYVNRYDVYILDLESNERSVLVTIPFEARCLAAAHGWVCVGGETRGDCAFVYIGEHDGQPGGFCHELLVEMLGKEIVNSMTVQILKPDVEGYEEETVVLISNNDRTVTIYSLTQRTTLNTINYPQPMNYAVLCPDTTIMAAVGDENKVYFRKRILVESNLDPTSETKPYASYGWRLLSTPDVPKGTLHIDDFSFAVAFSQDGSLCAVSSQGGVITIFDMNAIAHEVVPAEHAILCSFTSTRDSPWGCVRSMAFSPSAWGILAWAEDHGRIGLADLRQGFLRRQHVELHKDKTKEVHLKDNLPADWRTLDVKERLQRQHHQRMQVLRGQPPLGARSFRRPRANGSSYDQPVVMPPELDAPTYALESTTAGSGPSRGIFSINYVSEQPRVHPSASRPPSRREYDVQLLNPSPSRSSGPHMPRRRSSVVFSEPQTAQHLVVDEDVRLAMTASPGPISDDGRQSNHTYEPRQTSASTYHAAATLDSRPYMSTNDLTPTAGSDSSQPLPYDIPPSDPWHVIEASLATNRARRDSNATANPVLQRIENAIVEERQLADRLERQLTDEQRLSAVLRTELEARDRLLDVRNQQRQAEQSDEGELSPSLERLLQPQLHSERDHTARRSEELEAEIRNMSRRVNQLIDERDVILQRQRTLQAHAQAESSTSSALSSALPTVSTSTDQGELNRRIQSMSVDRRMRAQRIQNLEHEVRRAESRVELAQLQNNIEHTRARTRTLVGGDLSFDSVHQSLHSLPGAASNSGSDNIRSSAIPESRRTHTSDNFSSLSPTASAMARRLRSSLTSAADPSSTSTRATIPRISELANTSSTPNSTSTSPAYSLILPPMMRIPDNDIRIARLILARSSADGNGNWTPAAGHRYLAGGSGATLAHPRLATTSTSNNNGPGLEDIIRDAGPGTAGIGWSPDGLKLFAATEKGIFEFELNVQDRMQCPMVEFR</sequence>
<feature type="compositionally biased region" description="Polar residues" evidence="2">
    <location>
        <begin position="529"/>
        <end position="546"/>
    </location>
</feature>
<feature type="region of interest" description="Disordered" evidence="2">
    <location>
        <begin position="697"/>
        <end position="726"/>
    </location>
</feature>
<feature type="coiled-coil region" evidence="1">
    <location>
        <begin position="581"/>
        <end position="615"/>
    </location>
</feature>
<reference evidence="4 5" key="1">
    <citation type="submission" date="2023-08" db="EMBL/GenBank/DDBJ databases">
        <title>Black Yeasts Isolated from many extreme environments.</title>
        <authorList>
            <person name="Coleine C."/>
            <person name="Stajich J.E."/>
            <person name="Selbmann L."/>
        </authorList>
    </citation>
    <scope>NUCLEOTIDE SEQUENCE [LARGE SCALE GENOMIC DNA]</scope>
    <source>
        <strain evidence="4 5">CCFEE 5910</strain>
    </source>
</reference>
<feature type="compositionally biased region" description="Low complexity" evidence="2">
    <location>
        <begin position="862"/>
        <end position="874"/>
    </location>
</feature>
<feature type="compositionally biased region" description="Polar residues" evidence="2">
    <location>
        <begin position="504"/>
        <end position="517"/>
    </location>
</feature>
<feature type="coiled-coil region" evidence="1">
    <location>
        <begin position="735"/>
        <end position="771"/>
    </location>
</feature>
<feature type="region of interest" description="Disordered" evidence="2">
    <location>
        <begin position="491"/>
        <end position="552"/>
    </location>
</feature>
<feature type="domain" description="DUF2415" evidence="3">
    <location>
        <begin position="290"/>
        <end position="327"/>
    </location>
</feature>
<protein>
    <recommendedName>
        <fullName evidence="3">DUF2415 domain-containing protein</fullName>
    </recommendedName>
</protein>
<dbReference type="PANTHER" id="PTHR43991:SF9">
    <property type="entry name" value="DUF2415 DOMAIN-CONTAINING PROTEIN"/>
    <property type="match status" value="1"/>
</dbReference>
<feature type="compositionally biased region" description="Polar residues" evidence="2">
    <location>
        <begin position="818"/>
        <end position="828"/>
    </location>
</feature>
<feature type="compositionally biased region" description="Low complexity" evidence="2">
    <location>
        <begin position="702"/>
        <end position="719"/>
    </location>
</feature>
<evidence type="ECO:0000256" key="2">
    <source>
        <dbReference type="SAM" id="MobiDB-lite"/>
    </source>
</evidence>
<dbReference type="InterPro" id="IPR019417">
    <property type="entry name" value="DUF2415"/>
</dbReference>
<gene>
    <name evidence="4" type="ORF">LTR05_008724</name>
</gene>
<feature type="region of interest" description="Disordered" evidence="2">
    <location>
        <begin position="627"/>
        <end position="664"/>
    </location>
</feature>
<keyword evidence="1" id="KW-0175">Coiled coil</keyword>
<dbReference type="InterPro" id="IPR036322">
    <property type="entry name" value="WD40_repeat_dom_sf"/>
</dbReference>
<dbReference type="Proteomes" id="UP001309876">
    <property type="component" value="Unassembled WGS sequence"/>
</dbReference>
<feature type="region of interest" description="Disordered" evidence="2">
    <location>
        <begin position="430"/>
        <end position="476"/>
    </location>
</feature>
<evidence type="ECO:0000256" key="1">
    <source>
        <dbReference type="SAM" id="Coils"/>
    </source>
</evidence>